<keyword evidence="2" id="KW-1185">Reference proteome</keyword>
<accession>A0A2D3VM36</accession>
<evidence type="ECO:0000313" key="2">
    <source>
        <dbReference type="Proteomes" id="UP000225277"/>
    </source>
</evidence>
<name>A0A2D3VM36_9PEZI</name>
<dbReference type="AlphaFoldDB" id="A0A2D3VM36"/>
<dbReference type="EMBL" id="FJUY01000023">
    <property type="protein sequence ID" value="CZT24829.1"/>
    <property type="molecule type" value="Genomic_DNA"/>
</dbReference>
<protein>
    <submittedName>
        <fullName evidence="1">Uncharacterized protein</fullName>
    </submittedName>
</protein>
<sequence length="157" mass="17458">MRWDDLRPSDETAWPTVPSCGTGPLHRVKRAWILSYAAGLSLVTTVVHRSAPSGPPAPISARLAPSSSSFAIRRAFAFGTVKHPVQRWQITPWLRDPAWKGVYRNSRRAKLRCGPLPVMLCNIPYGHVLSCHRHHSVLSQRPIPGELHCAFTPLLGM</sequence>
<dbReference type="RefSeq" id="XP_023631552.1">
    <property type="nucleotide sequence ID" value="XM_023775784.1"/>
</dbReference>
<reference evidence="1 2" key="1">
    <citation type="submission" date="2016-03" db="EMBL/GenBank/DDBJ databases">
        <authorList>
            <person name="Ploux O."/>
        </authorList>
    </citation>
    <scope>NUCLEOTIDE SEQUENCE [LARGE SCALE GENOMIC DNA]</scope>
    <source>
        <strain evidence="1 2">URUG2</strain>
    </source>
</reference>
<proteinExistence type="predicted"/>
<dbReference type="Proteomes" id="UP000225277">
    <property type="component" value="Unassembled WGS sequence"/>
</dbReference>
<evidence type="ECO:0000313" key="1">
    <source>
        <dbReference type="EMBL" id="CZT24829.1"/>
    </source>
</evidence>
<dbReference type="GeneID" id="35605598"/>
<gene>
    <name evidence="1" type="ORF">RCC_10557</name>
</gene>
<organism evidence="1 2">
    <name type="scientific">Ramularia collo-cygni</name>
    <dbReference type="NCBI Taxonomy" id="112498"/>
    <lineage>
        <taxon>Eukaryota</taxon>
        <taxon>Fungi</taxon>
        <taxon>Dikarya</taxon>
        <taxon>Ascomycota</taxon>
        <taxon>Pezizomycotina</taxon>
        <taxon>Dothideomycetes</taxon>
        <taxon>Dothideomycetidae</taxon>
        <taxon>Mycosphaerellales</taxon>
        <taxon>Mycosphaerellaceae</taxon>
        <taxon>Ramularia</taxon>
    </lineage>
</organism>